<dbReference type="Proteomes" id="UP001233172">
    <property type="component" value="Unassembled WGS sequence"/>
</dbReference>
<dbReference type="Pfam" id="PF01179">
    <property type="entry name" value="Cu_amine_oxid"/>
    <property type="match status" value="1"/>
</dbReference>
<dbReference type="InterPro" id="IPR036460">
    <property type="entry name" value="Cu_amine_oxidase_C_sf"/>
</dbReference>
<dbReference type="PANTHER" id="PTHR10638:SF20">
    <property type="entry name" value="AMINE OXIDASE"/>
    <property type="match status" value="1"/>
</dbReference>
<comment type="PTM">
    <text evidence="1">Topaquinone (TPQ) is generated by copper-dependent autoxidation of a specific tyrosyl residue.</text>
</comment>
<gene>
    <name evidence="3" type="ORF">Bpfe_011192</name>
</gene>
<feature type="non-terminal residue" evidence="3">
    <location>
        <position position="1"/>
    </location>
</feature>
<dbReference type="GO" id="GO:0008131">
    <property type="term" value="F:primary methylamine oxidase activity"/>
    <property type="evidence" value="ECO:0007669"/>
    <property type="project" value="InterPro"/>
</dbReference>
<dbReference type="GO" id="GO:0005507">
    <property type="term" value="F:copper ion binding"/>
    <property type="evidence" value="ECO:0007669"/>
    <property type="project" value="InterPro"/>
</dbReference>
<dbReference type="InterPro" id="IPR015798">
    <property type="entry name" value="Cu_amine_oxidase_C"/>
</dbReference>
<evidence type="ECO:0000256" key="1">
    <source>
        <dbReference type="RuleBase" id="RU000672"/>
    </source>
</evidence>
<comment type="caution">
    <text evidence="3">The sequence shown here is derived from an EMBL/GenBank/DDBJ whole genome shotgun (WGS) entry which is preliminary data.</text>
</comment>
<sequence length="137" mass="15772">IYLEGIAHSLLPEDIGGERSILWARHQMVVTKFKDSERFSSSSYAYVDNLDPVLNFTKYYVDNESIVDQDLVFWITLGTHRIPHTEDIPLASTVGRELRFFLMPNNYFPECPSMNARDALLIKHIDPKDKARGVEVN</sequence>
<keyword evidence="4" id="KW-1185">Reference proteome</keyword>
<accession>A0AAD8BSJ3</accession>
<feature type="domain" description="Copper amine oxidase catalytic" evidence="2">
    <location>
        <begin position="12"/>
        <end position="114"/>
    </location>
</feature>
<name>A0AAD8BSJ3_BIOPF</name>
<reference evidence="3" key="1">
    <citation type="journal article" date="2023" name="PLoS Negl. Trop. Dis.">
        <title>A genome sequence for Biomphalaria pfeifferi, the major vector snail for the human-infecting parasite Schistosoma mansoni.</title>
        <authorList>
            <person name="Bu L."/>
            <person name="Lu L."/>
            <person name="Laidemitt M.R."/>
            <person name="Zhang S.M."/>
            <person name="Mutuku M."/>
            <person name="Mkoji G."/>
            <person name="Steinauer M."/>
            <person name="Loker E.S."/>
        </authorList>
    </citation>
    <scope>NUCLEOTIDE SEQUENCE</scope>
    <source>
        <strain evidence="3">KasaAsao</strain>
    </source>
</reference>
<evidence type="ECO:0000259" key="2">
    <source>
        <dbReference type="Pfam" id="PF01179"/>
    </source>
</evidence>
<dbReference type="SUPFAM" id="SSF49998">
    <property type="entry name" value="Amine oxidase catalytic domain"/>
    <property type="match status" value="1"/>
</dbReference>
<keyword evidence="1" id="KW-0186">Copper</keyword>
<dbReference type="GO" id="GO:0005886">
    <property type="term" value="C:plasma membrane"/>
    <property type="evidence" value="ECO:0007669"/>
    <property type="project" value="TreeGrafter"/>
</dbReference>
<reference evidence="3" key="2">
    <citation type="submission" date="2023-04" db="EMBL/GenBank/DDBJ databases">
        <authorList>
            <person name="Bu L."/>
            <person name="Lu L."/>
            <person name="Laidemitt M.R."/>
            <person name="Zhang S.M."/>
            <person name="Mutuku M."/>
            <person name="Mkoji G."/>
            <person name="Steinauer M."/>
            <person name="Loker E.S."/>
        </authorList>
    </citation>
    <scope>NUCLEOTIDE SEQUENCE</scope>
    <source>
        <strain evidence="3">KasaAsao</strain>
        <tissue evidence="3">Whole Snail</tissue>
    </source>
</reference>
<dbReference type="EC" id="1.4.3.-" evidence="1"/>
<keyword evidence="1" id="KW-0479">Metal-binding</keyword>
<dbReference type="EMBL" id="JASAOG010000042">
    <property type="protein sequence ID" value="KAK0059423.1"/>
    <property type="molecule type" value="Genomic_DNA"/>
</dbReference>
<evidence type="ECO:0000313" key="3">
    <source>
        <dbReference type="EMBL" id="KAK0059423.1"/>
    </source>
</evidence>
<dbReference type="InterPro" id="IPR000269">
    <property type="entry name" value="Cu_amine_oxidase"/>
</dbReference>
<keyword evidence="1" id="KW-0560">Oxidoreductase</keyword>
<comment type="cofactor">
    <cofactor evidence="1">
        <name>Cu cation</name>
        <dbReference type="ChEBI" id="CHEBI:23378"/>
    </cofactor>
    <text evidence="1">Contains 1 topaquinone per subunit.</text>
</comment>
<dbReference type="AlphaFoldDB" id="A0AAD8BSJ3"/>
<organism evidence="3 4">
    <name type="scientific">Biomphalaria pfeifferi</name>
    <name type="common">Bloodfluke planorb</name>
    <name type="synonym">Freshwater snail</name>
    <dbReference type="NCBI Taxonomy" id="112525"/>
    <lineage>
        <taxon>Eukaryota</taxon>
        <taxon>Metazoa</taxon>
        <taxon>Spiralia</taxon>
        <taxon>Lophotrochozoa</taxon>
        <taxon>Mollusca</taxon>
        <taxon>Gastropoda</taxon>
        <taxon>Heterobranchia</taxon>
        <taxon>Euthyneura</taxon>
        <taxon>Panpulmonata</taxon>
        <taxon>Hygrophila</taxon>
        <taxon>Lymnaeoidea</taxon>
        <taxon>Planorbidae</taxon>
        <taxon>Biomphalaria</taxon>
    </lineage>
</organism>
<evidence type="ECO:0000313" key="4">
    <source>
        <dbReference type="Proteomes" id="UP001233172"/>
    </source>
</evidence>
<dbReference type="GO" id="GO:0009308">
    <property type="term" value="P:amine metabolic process"/>
    <property type="evidence" value="ECO:0007669"/>
    <property type="project" value="UniProtKB-UniRule"/>
</dbReference>
<dbReference type="GO" id="GO:0048038">
    <property type="term" value="F:quinone binding"/>
    <property type="evidence" value="ECO:0007669"/>
    <property type="project" value="InterPro"/>
</dbReference>
<dbReference type="Gene3D" id="2.70.98.20">
    <property type="entry name" value="Copper amine oxidase, catalytic domain"/>
    <property type="match status" value="1"/>
</dbReference>
<comment type="similarity">
    <text evidence="1">Belongs to the copper/topaquinone oxidase family.</text>
</comment>
<dbReference type="PANTHER" id="PTHR10638">
    <property type="entry name" value="COPPER AMINE OXIDASE"/>
    <property type="match status" value="1"/>
</dbReference>
<keyword evidence="1" id="KW-0801">TPQ</keyword>
<protein>
    <recommendedName>
        <fullName evidence="1">Amine oxidase</fullName>
        <ecNumber evidence="1">1.4.3.-</ecNumber>
    </recommendedName>
</protein>
<feature type="non-terminal residue" evidence="3">
    <location>
        <position position="137"/>
    </location>
</feature>
<proteinExistence type="inferred from homology"/>